<reference evidence="2 3" key="1">
    <citation type="journal article" date="2016" name="Nat. Commun.">
        <title>Extremotolerant tardigrade genome and improved radiotolerance of human cultured cells by tardigrade-unique protein.</title>
        <authorList>
            <person name="Hashimoto T."/>
            <person name="Horikawa D.D."/>
            <person name="Saito Y."/>
            <person name="Kuwahara H."/>
            <person name="Kozuka-Hata H."/>
            <person name="Shin-I T."/>
            <person name="Minakuchi Y."/>
            <person name="Ohishi K."/>
            <person name="Motoyama A."/>
            <person name="Aizu T."/>
            <person name="Enomoto A."/>
            <person name="Kondo K."/>
            <person name="Tanaka S."/>
            <person name="Hara Y."/>
            <person name="Koshikawa S."/>
            <person name="Sagara H."/>
            <person name="Miura T."/>
            <person name="Yokobori S."/>
            <person name="Miyagawa K."/>
            <person name="Suzuki Y."/>
            <person name="Kubo T."/>
            <person name="Oyama M."/>
            <person name="Kohara Y."/>
            <person name="Fujiyama A."/>
            <person name="Arakawa K."/>
            <person name="Katayama T."/>
            <person name="Toyoda A."/>
            <person name="Kunieda T."/>
        </authorList>
    </citation>
    <scope>NUCLEOTIDE SEQUENCE [LARGE SCALE GENOMIC DNA]</scope>
    <source>
        <strain evidence="2 3">YOKOZUNA-1</strain>
    </source>
</reference>
<sequence>MGPERNRPILSTRKRVFSFTVICILISSVSSRRIGGSRWVGSGSSGLSSSSRFGSSAPSGLGYSSGSRFSPSSSSGFGGGTRYGSSLGSGAAVGAGAVGAGALGGAALTRYGSNTYGSSGLGTRYGSGSSTGGIFGSSSGATRYGSSAPSGGGLDSLRNRYTGVGGASRSGFGSRPAINTPSASSSVPSKVVYSPTYNTYNSYGRGGYYGRGGFGGGGFGTGSLIATGLAAGVGGYYLGHALGSLYSPFGYGYGYGYPGYGGGYVPYRDRYSQYYPGGTNTTVIVNNNIVGGTATNTSSGTAPVAPGQVAPATAAVAALPQKNVDACMIARWNRELPFAELPNMALEFLANDNISKTTIQEKANFMTELLTASVDAYANYNSSADIFTIPTGFDVNTCNIKVSKAQLAVNTVVQEEPIMTSLRHVLSLYSNKSSDTDDLRDVVQAAKACLPQGPNVANPEVLPCIDFSVQPDQILKLDPPHSMFGSSDICRAKFSPDLSKCVPKTAGTMCKIEHLATLSLFARNFYLCTDALDGQTVNSLQQATPNPSPNVIVPSTNTVSSGGASPPAVRDANSYLNKGLITTTERPSGFWSKLFDFLG</sequence>
<dbReference type="AlphaFoldDB" id="A0A1D1UCS6"/>
<dbReference type="Proteomes" id="UP000186922">
    <property type="component" value="Unassembled WGS sequence"/>
</dbReference>
<gene>
    <name evidence="2" type="primary">RvY_00443-1</name>
    <name evidence="2" type="synonym">RvY_00443.1</name>
    <name evidence="2" type="ORF">RvY_00443</name>
</gene>
<keyword evidence="3" id="KW-1185">Reference proteome</keyword>
<dbReference type="STRING" id="947166.A0A1D1UCS6"/>
<accession>A0A1D1UCS6</accession>
<protein>
    <submittedName>
        <fullName evidence="2">Uncharacterized protein</fullName>
    </submittedName>
</protein>
<organism evidence="2 3">
    <name type="scientific">Ramazzottius varieornatus</name>
    <name type="common">Water bear</name>
    <name type="synonym">Tardigrade</name>
    <dbReference type="NCBI Taxonomy" id="947166"/>
    <lineage>
        <taxon>Eukaryota</taxon>
        <taxon>Metazoa</taxon>
        <taxon>Ecdysozoa</taxon>
        <taxon>Tardigrada</taxon>
        <taxon>Eutardigrada</taxon>
        <taxon>Parachela</taxon>
        <taxon>Hypsibioidea</taxon>
        <taxon>Ramazzottiidae</taxon>
        <taxon>Ramazzottius</taxon>
    </lineage>
</organism>
<name>A0A1D1UCS6_RAMVA</name>
<dbReference type="EMBL" id="BDGG01000001">
    <property type="protein sequence ID" value="GAU87624.1"/>
    <property type="molecule type" value="Genomic_DNA"/>
</dbReference>
<comment type="caution">
    <text evidence="2">The sequence shown here is derived from an EMBL/GenBank/DDBJ whole genome shotgun (WGS) entry which is preliminary data.</text>
</comment>
<evidence type="ECO:0000313" key="3">
    <source>
        <dbReference type="Proteomes" id="UP000186922"/>
    </source>
</evidence>
<feature type="region of interest" description="Disordered" evidence="1">
    <location>
        <begin position="167"/>
        <end position="188"/>
    </location>
</feature>
<evidence type="ECO:0000256" key="1">
    <source>
        <dbReference type="SAM" id="MobiDB-lite"/>
    </source>
</evidence>
<proteinExistence type="predicted"/>
<evidence type="ECO:0000313" key="2">
    <source>
        <dbReference type="EMBL" id="GAU87624.1"/>
    </source>
</evidence>